<name>A0AB36K7X8_9GAMM</name>
<dbReference type="GO" id="GO:0003677">
    <property type="term" value="F:DNA binding"/>
    <property type="evidence" value="ECO:0007669"/>
    <property type="project" value="InterPro"/>
</dbReference>
<proteinExistence type="predicted"/>
<gene>
    <name evidence="1" type="ORF">BZG09_05180</name>
</gene>
<dbReference type="Pfam" id="PF06892">
    <property type="entry name" value="Phage_CP76"/>
    <property type="match status" value="1"/>
</dbReference>
<dbReference type="InterPro" id="IPR009679">
    <property type="entry name" value="Phage_186_CII-like"/>
</dbReference>
<organism evidence="1 2">
    <name type="scientific">Salinivibrio kushneri</name>
    <dbReference type="NCBI Taxonomy" id="1908198"/>
    <lineage>
        <taxon>Bacteria</taxon>
        <taxon>Pseudomonadati</taxon>
        <taxon>Pseudomonadota</taxon>
        <taxon>Gammaproteobacteria</taxon>
        <taxon>Vibrionales</taxon>
        <taxon>Vibrionaceae</taxon>
        <taxon>Salinivibrio</taxon>
    </lineage>
</organism>
<comment type="caution">
    <text evidence="1">The sequence shown here is derived from an EMBL/GenBank/DDBJ whole genome shotgun (WGS) entry which is preliminary data.</text>
</comment>
<dbReference type="AlphaFoldDB" id="A0AB36K7X8"/>
<dbReference type="EMBL" id="MUEO01000009">
    <property type="protein sequence ID" value="OOE45099.1"/>
    <property type="molecule type" value="Genomic_DNA"/>
</dbReference>
<protein>
    <submittedName>
        <fullName evidence="1">Transcriptional regulator</fullName>
    </submittedName>
</protein>
<evidence type="ECO:0000313" key="1">
    <source>
        <dbReference type="EMBL" id="OOE45099.1"/>
    </source>
</evidence>
<sequence length="179" mass="19753">MERNDSMCEFRQLKHQSFDDACCAFANRHNLQQLASQSEIRAQVLRNKLNPEQPHQLTARELATLTHVTDDETLVSGLLFDLNMVAAKVPEHGDDATLATRALQASQHAGEISAAALQHGGNHYLPRTERDRLKETAHRGIRNLVMMVSDLENRTSGMTPFLSMAVDAVGNGMPIPGLS</sequence>
<accession>A0AB36K7X8</accession>
<evidence type="ECO:0000313" key="2">
    <source>
        <dbReference type="Proteomes" id="UP000188726"/>
    </source>
</evidence>
<reference evidence="1 2" key="1">
    <citation type="journal article" date="2017" name="Genome Announc.">
        <title>Draft Genome Sequences of Salinivibrio proteolyticus, Salinivibrio sharmensis, Salinivibrio siamensis, Salinivibrio costicola subsp. alcaliphilus, Salinivibrio costicola subsp. vallismortis, and 29 New Isolates Belonging to the Genus Salinivibrio.</title>
        <authorList>
            <person name="Lopez-Hermoso C."/>
            <person name="de la Haba R.R."/>
            <person name="Sanchez-Porro C."/>
            <person name="Bayliss S.C."/>
            <person name="Feil E.J."/>
            <person name="Ventosa A."/>
        </authorList>
    </citation>
    <scope>NUCLEOTIDE SEQUENCE [LARGE SCALE GENOMIC DNA]</scope>
    <source>
        <strain evidence="1 2">IC202</strain>
    </source>
</reference>
<dbReference type="Proteomes" id="UP000188726">
    <property type="component" value="Unassembled WGS sequence"/>
</dbReference>